<accession>A0A378SG24</accession>
<proteinExistence type="predicted"/>
<dbReference type="Proteomes" id="UP000254291">
    <property type="component" value="Unassembled WGS sequence"/>
</dbReference>
<gene>
    <name evidence="1" type="ORF">NCTC10742_00518</name>
</gene>
<reference evidence="1 2" key="1">
    <citation type="submission" date="2018-06" db="EMBL/GenBank/DDBJ databases">
        <authorList>
            <consortium name="Pathogen Informatics"/>
            <person name="Doyle S."/>
        </authorList>
    </citation>
    <scope>NUCLEOTIDE SEQUENCE [LARGE SCALE GENOMIC DNA]</scope>
    <source>
        <strain evidence="1 2">NCTC10742</strain>
    </source>
</reference>
<dbReference type="EMBL" id="UGQM01000001">
    <property type="protein sequence ID" value="STZ41315.1"/>
    <property type="molecule type" value="Genomic_DNA"/>
</dbReference>
<evidence type="ECO:0000313" key="2">
    <source>
        <dbReference type="Proteomes" id="UP000254291"/>
    </source>
</evidence>
<organism evidence="1 2">
    <name type="scientific">Mycolicibacterium gilvum</name>
    <dbReference type="NCBI Taxonomy" id="1804"/>
    <lineage>
        <taxon>Bacteria</taxon>
        <taxon>Bacillati</taxon>
        <taxon>Actinomycetota</taxon>
        <taxon>Actinomycetes</taxon>
        <taxon>Mycobacteriales</taxon>
        <taxon>Mycobacteriaceae</taxon>
        <taxon>Mycolicibacterium</taxon>
    </lineage>
</organism>
<protein>
    <submittedName>
        <fullName evidence="1">Uncharacterized protein</fullName>
    </submittedName>
</protein>
<dbReference type="AlphaFoldDB" id="A0A378SG24"/>
<sequence>MLWPWATGALAEIATETLNAITLRTRTGATAEVLDRLIEATVDAVRVPRTGGG</sequence>
<name>A0A378SG24_9MYCO</name>
<evidence type="ECO:0000313" key="1">
    <source>
        <dbReference type="EMBL" id="STZ41315.1"/>
    </source>
</evidence>